<dbReference type="NCBIfam" id="TIGR00254">
    <property type="entry name" value="GGDEF"/>
    <property type="match status" value="1"/>
</dbReference>
<feature type="transmembrane region" description="Helical" evidence="3">
    <location>
        <begin position="306"/>
        <end position="324"/>
    </location>
</feature>
<evidence type="ECO:0000313" key="7">
    <source>
        <dbReference type="Proteomes" id="UP000315673"/>
    </source>
</evidence>
<dbReference type="RefSeq" id="WP_146569405.1">
    <property type="nucleotide sequence ID" value="NZ_CP042306.1"/>
</dbReference>
<proteinExistence type="predicted"/>
<dbReference type="PANTHER" id="PTHR45138">
    <property type="entry name" value="REGULATORY COMPONENTS OF SENSORY TRANSDUCTION SYSTEM"/>
    <property type="match status" value="1"/>
</dbReference>
<evidence type="ECO:0000256" key="1">
    <source>
        <dbReference type="ARBA" id="ARBA00012528"/>
    </source>
</evidence>
<keyword evidence="3" id="KW-1133">Transmembrane helix</keyword>
<dbReference type="InterPro" id="IPR029787">
    <property type="entry name" value="Nucleotide_cyclase"/>
</dbReference>
<dbReference type="EC" id="2.7.7.65" evidence="1"/>
<protein>
    <recommendedName>
        <fullName evidence="1">diguanylate cyclase</fullName>
        <ecNumber evidence="1">2.7.7.65</ecNumber>
    </recommendedName>
</protein>
<feature type="transmembrane region" description="Helical" evidence="3">
    <location>
        <begin position="211"/>
        <end position="234"/>
    </location>
</feature>
<organism evidence="6 7">
    <name type="scientific">Sphingomonas panacisoli</name>
    <dbReference type="NCBI Taxonomy" id="1813879"/>
    <lineage>
        <taxon>Bacteria</taxon>
        <taxon>Pseudomonadati</taxon>
        <taxon>Pseudomonadota</taxon>
        <taxon>Alphaproteobacteria</taxon>
        <taxon>Sphingomonadales</taxon>
        <taxon>Sphingomonadaceae</taxon>
        <taxon>Sphingomonas</taxon>
    </lineage>
</organism>
<dbReference type="InterPro" id="IPR043128">
    <property type="entry name" value="Rev_trsase/Diguanyl_cyclase"/>
</dbReference>
<feature type="transmembrane region" description="Helical" evidence="3">
    <location>
        <begin position="278"/>
        <end position="300"/>
    </location>
</feature>
<dbReference type="EMBL" id="CP042306">
    <property type="protein sequence ID" value="QDZ06321.1"/>
    <property type="molecule type" value="Genomic_DNA"/>
</dbReference>
<keyword evidence="3" id="KW-0472">Membrane</keyword>
<feature type="signal peptide" evidence="4">
    <location>
        <begin position="1"/>
        <end position="28"/>
    </location>
</feature>
<dbReference type="GO" id="GO:1902201">
    <property type="term" value="P:negative regulation of bacterial-type flagellum-dependent cell motility"/>
    <property type="evidence" value="ECO:0007669"/>
    <property type="project" value="TreeGrafter"/>
</dbReference>
<dbReference type="Pfam" id="PF07695">
    <property type="entry name" value="7TMR-DISM_7TM"/>
    <property type="match status" value="1"/>
</dbReference>
<dbReference type="Pfam" id="PF00990">
    <property type="entry name" value="GGDEF"/>
    <property type="match status" value="1"/>
</dbReference>
<dbReference type="InterPro" id="IPR000160">
    <property type="entry name" value="GGDEF_dom"/>
</dbReference>
<accession>A0A5B8LE11</accession>
<dbReference type="KEGG" id="spai:FPZ24_01580"/>
<comment type="catalytic activity">
    <reaction evidence="2">
        <text>2 GTP = 3',3'-c-di-GMP + 2 diphosphate</text>
        <dbReference type="Rhea" id="RHEA:24898"/>
        <dbReference type="ChEBI" id="CHEBI:33019"/>
        <dbReference type="ChEBI" id="CHEBI:37565"/>
        <dbReference type="ChEBI" id="CHEBI:58805"/>
        <dbReference type="EC" id="2.7.7.65"/>
    </reaction>
</comment>
<evidence type="ECO:0000259" key="5">
    <source>
        <dbReference type="PROSITE" id="PS50887"/>
    </source>
</evidence>
<dbReference type="InterPro" id="IPR050469">
    <property type="entry name" value="Diguanylate_Cyclase"/>
</dbReference>
<keyword evidence="7" id="KW-1185">Reference proteome</keyword>
<evidence type="ECO:0000313" key="6">
    <source>
        <dbReference type="EMBL" id="QDZ06321.1"/>
    </source>
</evidence>
<feature type="transmembrane region" description="Helical" evidence="3">
    <location>
        <begin position="336"/>
        <end position="358"/>
    </location>
</feature>
<dbReference type="Gene3D" id="3.30.70.270">
    <property type="match status" value="1"/>
</dbReference>
<dbReference type="InterPro" id="IPR011623">
    <property type="entry name" value="7TMR_DISM_rcpt_extracell_dom1"/>
</dbReference>
<dbReference type="GO" id="GO:0043709">
    <property type="term" value="P:cell adhesion involved in single-species biofilm formation"/>
    <property type="evidence" value="ECO:0007669"/>
    <property type="project" value="TreeGrafter"/>
</dbReference>
<feature type="transmembrane region" description="Helical" evidence="3">
    <location>
        <begin position="246"/>
        <end position="266"/>
    </location>
</feature>
<dbReference type="SMART" id="SM00267">
    <property type="entry name" value="GGDEF"/>
    <property type="match status" value="1"/>
</dbReference>
<dbReference type="OrthoDB" id="9759607at2"/>
<sequence>MRRTGPLFLFLVMLAALMTTLTASPAQAQSAVTGVPLSVCVARVSAGDTAAAMLASPGRFDCTTPQTSFHNGDYWVLSQPLGTIADAGDRERVRIASLWQDRVTLYALYPDGKVRGWAYDGAGISRHLQLGAMIQWRLDPKLGAPVRFLWRVDGSANLRGILVAPRLATAREAARANIVMAAMYSGFMGLCFALLIYNLAMWGALRHRFQLAYCAMVLSLGLYAFTSSGGLAWANPAMLNNDRLRFNYIFLATGAATALMFARAFFPPSVTSGWVSRAANWLTALALTAMVAFALLAPWQIGLLDAFYSISFAVLIVAIVPIILRARTERSPHLWLFAVAWAAPIVFAALRLLANLAVVRWSFWLDNSTILSMAFEAIVSTLAIAYRIRLLSNERDEAIEREIIAARLADTDPLTGLLNRRAFLRQAIGREGEQVLILTDLDHFKHVNETLGHDGGDEVLRLFARVLRLAAPGALITRMGGEEFAILSPADRAIAPEAVLERLRAARMPFDIHVTTSIGACTGPLASEADWKAMYRRADRALFDAKQAGRDRARIAPLAA</sequence>
<name>A0A5B8LE11_9SPHN</name>
<evidence type="ECO:0000256" key="2">
    <source>
        <dbReference type="ARBA" id="ARBA00034247"/>
    </source>
</evidence>
<keyword evidence="3" id="KW-0812">Transmembrane</keyword>
<dbReference type="SUPFAM" id="SSF55073">
    <property type="entry name" value="Nucleotide cyclase"/>
    <property type="match status" value="1"/>
</dbReference>
<feature type="transmembrane region" description="Helical" evidence="3">
    <location>
        <begin position="178"/>
        <end position="199"/>
    </location>
</feature>
<dbReference type="Proteomes" id="UP000315673">
    <property type="component" value="Chromosome"/>
</dbReference>
<dbReference type="PROSITE" id="PS50887">
    <property type="entry name" value="GGDEF"/>
    <property type="match status" value="1"/>
</dbReference>
<dbReference type="CDD" id="cd01949">
    <property type="entry name" value="GGDEF"/>
    <property type="match status" value="1"/>
</dbReference>
<feature type="transmembrane region" description="Helical" evidence="3">
    <location>
        <begin position="370"/>
        <end position="388"/>
    </location>
</feature>
<gene>
    <name evidence="6" type="ORF">FPZ24_01580</name>
</gene>
<reference evidence="6 7" key="1">
    <citation type="submission" date="2019-07" db="EMBL/GenBank/DDBJ databases">
        <title>Full genome sequence of Sphingomonas sp. 4R-6-7(HKS19).</title>
        <authorList>
            <person name="Im W.-T."/>
        </authorList>
    </citation>
    <scope>NUCLEOTIDE SEQUENCE [LARGE SCALE GENOMIC DNA]</scope>
    <source>
        <strain evidence="6 7">HKS19</strain>
    </source>
</reference>
<dbReference type="GO" id="GO:0052621">
    <property type="term" value="F:diguanylate cyclase activity"/>
    <property type="evidence" value="ECO:0007669"/>
    <property type="project" value="UniProtKB-EC"/>
</dbReference>
<dbReference type="GO" id="GO:0005886">
    <property type="term" value="C:plasma membrane"/>
    <property type="evidence" value="ECO:0007669"/>
    <property type="project" value="TreeGrafter"/>
</dbReference>
<feature type="chain" id="PRO_5022757687" description="diguanylate cyclase" evidence="4">
    <location>
        <begin position="29"/>
        <end position="560"/>
    </location>
</feature>
<evidence type="ECO:0000256" key="4">
    <source>
        <dbReference type="SAM" id="SignalP"/>
    </source>
</evidence>
<dbReference type="AlphaFoldDB" id="A0A5B8LE11"/>
<keyword evidence="4" id="KW-0732">Signal</keyword>
<evidence type="ECO:0000256" key="3">
    <source>
        <dbReference type="SAM" id="Phobius"/>
    </source>
</evidence>
<dbReference type="PANTHER" id="PTHR45138:SF9">
    <property type="entry name" value="DIGUANYLATE CYCLASE DGCM-RELATED"/>
    <property type="match status" value="1"/>
</dbReference>
<feature type="domain" description="GGDEF" evidence="5">
    <location>
        <begin position="432"/>
        <end position="558"/>
    </location>
</feature>